<comment type="caution">
    <text evidence="1">The sequence shown here is derived from an EMBL/GenBank/DDBJ whole genome shotgun (WGS) entry which is preliminary data.</text>
</comment>
<keyword evidence="2" id="KW-1185">Reference proteome</keyword>
<gene>
    <name evidence="1" type="ORF">NQ318_015194</name>
</gene>
<protein>
    <submittedName>
        <fullName evidence="1">Uncharacterized protein</fullName>
    </submittedName>
</protein>
<name>A0AAV8XKL6_9CUCU</name>
<organism evidence="1 2">
    <name type="scientific">Aromia moschata</name>
    <dbReference type="NCBI Taxonomy" id="1265417"/>
    <lineage>
        <taxon>Eukaryota</taxon>
        <taxon>Metazoa</taxon>
        <taxon>Ecdysozoa</taxon>
        <taxon>Arthropoda</taxon>
        <taxon>Hexapoda</taxon>
        <taxon>Insecta</taxon>
        <taxon>Pterygota</taxon>
        <taxon>Neoptera</taxon>
        <taxon>Endopterygota</taxon>
        <taxon>Coleoptera</taxon>
        <taxon>Polyphaga</taxon>
        <taxon>Cucujiformia</taxon>
        <taxon>Chrysomeloidea</taxon>
        <taxon>Cerambycidae</taxon>
        <taxon>Cerambycinae</taxon>
        <taxon>Callichromatini</taxon>
        <taxon>Aromia</taxon>
    </lineage>
</organism>
<proteinExistence type="predicted"/>
<evidence type="ECO:0000313" key="1">
    <source>
        <dbReference type="EMBL" id="KAJ8939236.1"/>
    </source>
</evidence>
<dbReference type="EMBL" id="JAPWTK010000499">
    <property type="protein sequence ID" value="KAJ8939236.1"/>
    <property type="molecule type" value="Genomic_DNA"/>
</dbReference>
<accession>A0AAV8XKL6</accession>
<evidence type="ECO:0000313" key="2">
    <source>
        <dbReference type="Proteomes" id="UP001162162"/>
    </source>
</evidence>
<sequence length="186" mass="21851">MKKTSFVDLEVKIPPYFSLTHNCTCNRRHKPACDCKTLNYMCSKMIVVEIPYKNSELIDAVRSMIKISTEEREFKFWNKLLDYPRGLHILRNRLKNSYISFDLPYVAVLTPTVKYRVHIAKGDVSFPKTVVFNNITSSGVFKLPIHWNSSTFPKEAFLTLTASNLNEIRRYRLIFEPPQEYIDLKY</sequence>
<dbReference type="Proteomes" id="UP001162162">
    <property type="component" value="Unassembled WGS sequence"/>
</dbReference>
<dbReference type="AlphaFoldDB" id="A0AAV8XKL6"/>
<reference evidence="1" key="1">
    <citation type="journal article" date="2023" name="Insect Mol. Biol.">
        <title>Genome sequencing provides insights into the evolution of gene families encoding plant cell wall-degrading enzymes in longhorned beetles.</title>
        <authorList>
            <person name="Shin N.R."/>
            <person name="Okamura Y."/>
            <person name="Kirsch R."/>
            <person name="Pauchet Y."/>
        </authorList>
    </citation>
    <scope>NUCLEOTIDE SEQUENCE</scope>
    <source>
        <strain evidence="1">AMC_N1</strain>
    </source>
</reference>